<evidence type="ECO:0000256" key="18">
    <source>
        <dbReference type="PROSITE-ProRule" id="PRU00175"/>
    </source>
</evidence>
<comment type="similarity">
    <text evidence="3">Belongs to the pex2/pex10/pex12 family.</text>
</comment>
<reference evidence="20 21" key="1">
    <citation type="submission" date="2021-06" db="EMBL/GenBank/DDBJ databases">
        <title>Caerostris extrusa draft genome.</title>
        <authorList>
            <person name="Kono N."/>
            <person name="Arakawa K."/>
        </authorList>
    </citation>
    <scope>NUCLEOTIDE SEQUENCE [LARGE SCALE GENOMIC DNA]</scope>
</reference>
<evidence type="ECO:0000256" key="8">
    <source>
        <dbReference type="ARBA" id="ARBA00022771"/>
    </source>
</evidence>
<feature type="domain" description="RING-type" evidence="19">
    <location>
        <begin position="237"/>
        <end position="277"/>
    </location>
</feature>
<evidence type="ECO:0000313" key="21">
    <source>
        <dbReference type="Proteomes" id="UP001054945"/>
    </source>
</evidence>
<evidence type="ECO:0000256" key="10">
    <source>
        <dbReference type="ARBA" id="ARBA00022833"/>
    </source>
</evidence>
<dbReference type="InterPro" id="IPR017907">
    <property type="entry name" value="Znf_RING_CS"/>
</dbReference>
<keyword evidence="7" id="KW-0479">Metal-binding</keyword>
<evidence type="ECO:0000256" key="12">
    <source>
        <dbReference type="ARBA" id="ARBA00022989"/>
    </source>
</evidence>
<gene>
    <name evidence="20" type="primary">PEX2</name>
    <name evidence="20" type="ORF">CEXT_678881</name>
</gene>
<evidence type="ECO:0000256" key="5">
    <source>
        <dbReference type="ARBA" id="ARBA00022679"/>
    </source>
</evidence>
<evidence type="ECO:0000256" key="9">
    <source>
        <dbReference type="ARBA" id="ARBA00022786"/>
    </source>
</evidence>
<comment type="catalytic activity">
    <reaction evidence="16">
        <text>[E2 ubiquitin-conjugating enzyme]-S-ubiquitinyl-L-cysteine + [acceptor protein]-L-cysteine = [E2 ubiquitin-conjugating enzyme]-L-cysteine + [acceptor protein]-S-ubiquitinyl-L-cysteine.</text>
        <dbReference type="EC" id="2.3.2.36"/>
    </reaction>
</comment>
<evidence type="ECO:0000256" key="2">
    <source>
        <dbReference type="ARBA" id="ARBA00004906"/>
    </source>
</evidence>
<dbReference type="Gene3D" id="3.30.40.10">
    <property type="entry name" value="Zinc/RING finger domain, C3HC4 (zinc finger)"/>
    <property type="match status" value="1"/>
</dbReference>
<proteinExistence type="inferred from homology"/>
<dbReference type="InterPro" id="IPR013083">
    <property type="entry name" value="Znf_RING/FYVE/PHD"/>
</dbReference>
<keyword evidence="8 18" id="KW-0863">Zinc-finger</keyword>
<protein>
    <recommendedName>
        <fullName evidence="17">RING-type E3 ubiquitin transferase (cysteine targeting)</fullName>
        <ecNumber evidence="17">2.3.2.36</ecNumber>
    </recommendedName>
    <alternativeName>
        <fullName evidence="15">Peroxin-2</fullName>
    </alternativeName>
</protein>
<evidence type="ECO:0000256" key="17">
    <source>
        <dbReference type="ARBA" id="ARBA00034523"/>
    </source>
</evidence>
<dbReference type="PANTHER" id="PTHR48178">
    <property type="entry name" value="PEROXISOME BIOGENESIS FACTOR 2"/>
    <property type="match status" value="1"/>
</dbReference>
<dbReference type="InterPro" id="IPR001841">
    <property type="entry name" value="Znf_RING"/>
</dbReference>
<evidence type="ECO:0000256" key="16">
    <source>
        <dbReference type="ARBA" id="ARBA00034438"/>
    </source>
</evidence>
<dbReference type="EC" id="2.3.2.36" evidence="17"/>
<evidence type="ECO:0000256" key="1">
    <source>
        <dbReference type="ARBA" id="ARBA00004585"/>
    </source>
</evidence>
<evidence type="ECO:0000256" key="3">
    <source>
        <dbReference type="ARBA" id="ARBA00008704"/>
    </source>
</evidence>
<keyword evidence="11" id="KW-0653">Protein transport</keyword>
<comment type="caution">
    <text evidence="20">The sequence shown here is derived from an EMBL/GenBank/DDBJ whole genome shotgun (WGS) entry which is preliminary data.</text>
</comment>
<dbReference type="InterPro" id="IPR025654">
    <property type="entry name" value="PEX2/10"/>
</dbReference>
<dbReference type="GO" id="GO:0008270">
    <property type="term" value="F:zinc ion binding"/>
    <property type="evidence" value="ECO:0007669"/>
    <property type="project" value="UniProtKB-KW"/>
</dbReference>
<evidence type="ECO:0000259" key="19">
    <source>
        <dbReference type="PROSITE" id="PS50089"/>
    </source>
</evidence>
<dbReference type="AlphaFoldDB" id="A0AAV4MRA5"/>
<keyword evidence="14" id="KW-0576">Peroxisome</keyword>
<dbReference type="PROSITE" id="PS50089">
    <property type="entry name" value="ZF_RING_2"/>
    <property type="match status" value="1"/>
</dbReference>
<keyword evidence="10" id="KW-0862">Zinc</keyword>
<comment type="pathway">
    <text evidence="2">Protein modification; protein ubiquitination.</text>
</comment>
<evidence type="ECO:0000256" key="15">
    <source>
        <dbReference type="ARBA" id="ARBA00032511"/>
    </source>
</evidence>
<accession>A0AAV4MRA5</accession>
<organism evidence="20 21">
    <name type="scientific">Caerostris extrusa</name>
    <name type="common">Bark spider</name>
    <name type="synonym">Caerostris bankana</name>
    <dbReference type="NCBI Taxonomy" id="172846"/>
    <lineage>
        <taxon>Eukaryota</taxon>
        <taxon>Metazoa</taxon>
        <taxon>Ecdysozoa</taxon>
        <taxon>Arthropoda</taxon>
        <taxon>Chelicerata</taxon>
        <taxon>Arachnida</taxon>
        <taxon>Araneae</taxon>
        <taxon>Araneomorphae</taxon>
        <taxon>Entelegynae</taxon>
        <taxon>Araneoidea</taxon>
        <taxon>Araneidae</taxon>
        <taxon>Caerostris</taxon>
    </lineage>
</organism>
<evidence type="ECO:0000256" key="13">
    <source>
        <dbReference type="ARBA" id="ARBA00023136"/>
    </source>
</evidence>
<evidence type="ECO:0000256" key="6">
    <source>
        <dbReference type="ARBA" id="ARBA00022692"/>
    </source>
</evidence>
<keyword evidence="13" id="KW-0472">Membrane</keyword>
<keyword evidence="12" id="KW-1133">Transmembrane helix</keyword>
<dbReference type="SUPFAM" id="SSF57850">
    <property type="entry name" value="RING/U-box"/>
    <property type="match status" value="1"/>
</dbReference>
<dbReference type="GO" id="GO:0061630">
    <property type="term" value="F:ubiquitin protein ligase activity"/>
    <property type="evidence" value="ECO:0007669"/>
    <property type="project" value="UniProtKB-EC"/>
</dbReference>
<dbReference type="GO" id="GO:0016558">
    <property type="term" value="P:protein import into peroxisome matrix"/>
    <property type="evidence" value="ECO:0007669"/>
    <property type="project" value="InterPro"/>
</dbReference>
<evidence type="ECO:0000256" key="11">
    <source>
        <dbReference type="ARBA" id="ARBA00022927"/>
    </source>
</evidence>
<sequence length="294" mass="34337">MTSRFVRRVDQLDANLLDEELQILFNTQYRKAFKYLPNSIVARSGPELDILFKFLFKYLPLHVLKCTFGQSLFQLQYRECGTHKLASNAKLGILAFTSVCLPWVWERMVRRSMLSLPNREISFMLFDASYTLERKFCALYQLLTLINYCIFLQKSTYMSMNERFLHVRPLYSEPQNIQSVQNDNIDRELIWHGISEFLGFALPLINIPKLKSFLKRTCMPKYYKSHYKKYFIQNNACLICGDVPNFPHTIGCSHVFCYYCISSTLLADPLYICLDCDVKANGMESLNPLPVIIS</sequence>
<dbReference type="Pfam" id="PF04757">
    <property type="entry name" value="Pex2_Pex12"/>
    <property type="match status" value="1"/>
</dbReference>
<dbReference type="PROSITE" id="PS00518">
    <property type="entry name" value="ZF_RING_1"/>
    <property type="match status" value="1"/>
</dbReference>
<keyword evidence="21" id="KW-1185">Reference proteome</keyword>
<evidence type="ECO:0000313" key="20">
    <source>
        <dbReference type="EMBL" id="GIX74893.1"/>
    </source>
</evidence>
<keyword evidence="5" id="KW-0808">Transferase</keyword>
<evidence type="ECO:0000256" key="14">
    <source>
        <dbReference type="ARBA" id="ARBA00023140"/>
    </source>
</evidence>
<comment type="subcellular location">
    <subcellularLocation>
        <location evidence="1">Peroxisome membrane</location>
        <topology evidence="1">Multi-pass membrane protein</topology>
    </subcellularLocation>
</comment>
<dbReference type="EMBL" id="BPLR01002535">
    <property type="protein sequence ID" value="GIX74893.1"/>
    <property type="molecule type" value="Genomic_DNA"/>
</dbReference>
<dbReference type="GO" id="GO:0005778">
    <property type="term" value="C:peroxisomal membrane"/>
    <property type="evidence" value="ECO:0007669"/>
    <property type="project" value="UniProtKB-SubCell"/>
</dbReference>
<dbReference type="Proteomes" id="UP001054945">
    <property type="component" value="Unassembled WGS sequence"/>
</dbReference>
<evidence type="ECO:0000256" key="4">
    <source>
        <dbReference type="ARBA" id="ARBA00022448"/>
    </source>
</evidence>
<evidence type="ECO:0000256" key="7">
    <source>
        <dbReference type="ARBA" id="ARBA00022723"/>
    </source>
</evidence>
<keyword evidence="6" id="KW-0812">Transmembrane</keyword>
<keyword evidence="9" id="KW-0833">Ubl conjugation pathway</keyword>
<keyword evidence="4" id="KW-0813">Transport</keyword>
<dbReference type="PANTHER" id="PTHR48178:SF1">
    <property type="entry name" value="PEROXISOME BIOGENESIS FACTOR 2"/>
    <property type="match status" value="1"/>
</dbReference>
<dbReference type="InterPro" id="IPR006845">
    <property type="entry name" value="Pex_N"/>
</dbReference>
<name>A0AAV4MRA5_CAEEX</name>